<feature type="region of interest" description="Disordered" evidence="1">
    <location>
        <begin position="83"/>
        <end position="112"/>
    </location>
</feature>
<dbReference type="AlphaFoldDB" id="A0A0P0V181"/>
<organism evidence="2 3">
    <name type="scientific">Oryza sativa subsp. japonica</name>
    <name type="common">Rice</name>
    <dbReference type="NCBI Taxonomy" id="39947"/>
    <lineage>
        <taxon>Eukaryota</taxon>
        <taxon>Viridiplantae</taxon>
        <taxon>Streptophyta</taxon>
        <taxon>Embryophyta</taxon>
        <taxon>Tracheophyta</taxon>
        <taxon>Spermatophyta</taxon>
        <taxon>Magnoliopsida</taxon>
        <taxon>Liliopsida</taxon>
        <taxon>Poales</taxon>
        <taxon>Poaceae</taxon>
        <taxon>BOP clade</taxon>
        <taxon>Oryzoideae</taxon>
        <taxon>Oryzeae</taxon>
        <taxon>Oryzinae</taxon>
        <taxon>Oryza</taxon>
        <taxon>Oryza sativa</taxon>
    </lineage>
</organism>
<proteinExistence type="predicted"/>
<feature type="compositionally biased region" description="Basic and acidic residues" evidence="1">
    <location>
        <begin position="98"/>
        <end position="112"/>
    </location>
</feature>
<protein>
    <submittedName>
        <fullName evidence="2">Os01g0272901 protein</fullName>
    </submittedName>
</protein>
<dbReference type="InParanoid" id="A0A0P0V181"/>
<keyword evidence="3" id="KW-1185">Reference proteome</keyword>
<evidence type="ECO:0000313" key="3">
    <source>
        <dbReference type="Proteomes" id="UP000059680"/>
    </source>
</evidence>
<dbReference type="Proteomes" id="UP000059680">
    <property type="component" value="Chromosome 1"/>
</dbReference>
<reference evidence="2 3" key="2">
    <citation type="journal article" date="2013" name="Plant Cell Physiol.">
        <title>Rice Annotation Project Database (RAP-DB): an integrative and interactive database for rice genomics.</title>
        <authorList>
            <person name="Sakai H."/>
            <person name="Lee S.S."/>
            <person name="Tanaka T."/>
            <person name="Numa H."/>
            <person name="Kim J."/>
            <person name="Kawahara Y."/>
            <person name="Wakimoto H."/>
            <person name="Yang C.C."/>
            <person name="Iwamoto M."/>
            <person name="Abe T."/>
            <person name="Yamada Y."/>
            <person name="Muto A."/>
            <person name="Inokuchi H."/>
            <person name="Ikemura T."/>
            <person name="Matsumoto T."/>
            <person name="Sasaki T."/>
            <person name="Itoh T."/>
        </authorList>
    </citation>
    <scope>NUCLEOTIDE SEQUENCE [LARGE SCALE GENOMIC DNA]</scope>
    <source>
        <strain evidence="3">cv. Nipponbare</strain>
    </source>
</reference>
<name>A0A0P0V181_ORYSJ</name>
<dbReference type="Gramene" id="Os01t0272901-00">
    <property type="protein sequence ID" value="Os01t0272901-00"/>
    <property type="gene ID" value="Os01g0272901"/>
</dbReference>
<reference evidence="2 3" key="3">
    <citation type="journal article" date="2013" name="Rice">
        <title>Improvement of the Oryza sativa Nipponbare reference genome using next generation sequence and optical map data.</title>
        <authorList>
            <person name="Kawahara Y."/>
            <person name="de la Bastide M."/>
            <person name="Hamilton J.P."/>
            <person name="Kanamori H."/>
            <person name="McCombie W.R."/>
            <person name="Ouyang S."/>
            <person name="Schwartz D.C."/>
            <person name="Tanaka T."/>
            <person name="Wu J."/>
            <person name="Zhou S."/>
            <person name="Childs K.L."/>
            <person name="Davidson R.M."/>
            <person name="Lin H."/>
            <person name="Quesada-Ocampo L."/>
            <person name="Vaillancourt B."/>
            <person name="Sakai H."/>
            <person name="Lee S.S."/>
            <person name="Kim J."/>
            <person name="Numa H."/>
            <person name="Itoh T."/>
            <person name="Buell C.R."/>
            <person name="Matsumoto T."/>
        </authorList>
    </citation>
    <scope>NUCLEOTIDE SEQUENCE [LARGE SCALE GENOMIC DNA]</scope>
    <source>
        <strain evidence="3">cv. Nipponbare</strain>
    </source>
</reference>
<evidence type="ECO:0000313" key="2">
    <source>
        <dbReference type="EMBL" id="BAS71516.1"/>
    </source>
</evidence>
<gene>
    <name evidence="2" type="ordered locus">Os01g0272901</name>
    <name evidence="2" type="ORF">OSNPB_010272901</name>
</gene>
<dbReference type="EMBL" id="AP014957">
    <property type="protein sequence ID" value="BAS71516.1"/>
    <property type="molecule type" value="Genomic_DNA"/>
</dbReference>
<evidence type="ECO:0000256" key="1">
    <source>
        <dbReference type="SAM" id="MobiDB-lite"/>
    </source>
</evidence>
<reference evidence="3" key="1">
    <citation type="journal article" date="2005" name="Nature">
        <title>The map-based sequence of the rice genome.</title>
        <authorList>
            <consortium name="International rice genome sequencing project (IRGSP)"/>
            <person name="Matsumoto T."/>
            <person name="Wu J."/>
            <person name="Kanamori H."/>
            <person name="Katayose Y."/>
            <person name="Fujisawa M."/>
            <person name="Namiki N."/>
            <person name="Mizuno H."/>
            <person name="Yamamoto K."/>
            <person name="Antonio B.A."/>
            <person name="Baba T."/>
            <person name="Sakata K."/>
            <person name="Nagamura Y."/>
            <person name="Aoki H."/>
            <person name="Arikawa K."/>
            <person name="Arita K."/>
            <person name="Bito T."/>
            <person name="Chiden Y."/>
            <person name="Fujitsuka N."/>
            <person name="Fukunaka R."/>
            <person name="Hamada M."/>
            <person name="Harada C."/>
            <person name="Hayashi A."/>
            <person name="Hijishita S."/>
            <person name="Honda M."/>
            <person name="Hosokawa S."/>
            <person name="Ichikawa Y."/>
            <person name="Idonuma A."/>
            <person name="Iijima M."/>
            <person name="Ikeda M."/>
            <person name="Ikeno M."/>
            <person name="Ito K."/>
            <person name="Ito S."/>
            <person name="Ito T."/>
            <person name="Ito Y."/>
            <person name="Ito Y."/>
            <person name="Iwabuchi A."/>
            <person name="Kamiya K."/>
            <person name="Karasawa W."/>
            <person name="Kurita K."/>
            <person name="Katagiri S."/>
            <person name="Kikuta A."/>
            <person name="Kobayashi H."/>
            <person name="Kobayashi N."/>
            <person name="Machita K."/>
            <person name="Maehara T."/>
            <person name="Masukawa M."/>
            <person name="Mizubayashi T."/>
            <person name="Mukai Y."/>
            <person name="Nagasaki H."/>
            <person name="Nagata Y."/>
            <person name="Naito S."/>
            <person name="Nakashima M."/>
            <person name="Nakama Y."/>
            <person name="Nakamichi Y."/>
            <person name="Nakamura M."/>
            <person name="Meguro A."/>
            <person name="Negishi M."/>
            <person name="Ohta I."/>
            <person name="Ohta T."/>
            <person name="Okamoto M."/>
            <person name="Ono N."/>
            <person name="Saji S."/>
            <person name="Sakaguchi M."/>
            <person name="Sakai K."/>
            <person name="Shibata M."/>
            <person name="Shimokawa T."/>
            <person name="Song J."/>
            <person name="Takazaki Y."/>
            <person name="Terasawa K."/>
            <person name="Tsugane M."/>
            <person name="Tsuji K."/>
            <person name="Ueda S."/>
            <person name="Waki K."/>
            <person name="Yamagata H."/>
            <person name="Yamamoto M."/>
            <person name="Yamamoto S."/>
            <person name="Yamane H."/>
            <person name="Yoshiki S."/>
            <person name="Yoshihara R."/>
            <person name="Yukawa K."/>
            <person name="Zhong H."/>
            <person name="Yano M."/>
            <person name="Yuan Q."/>
            <person name="Ouyang S."/>
            <person name="Liu J."/>
            <person name="Jones K.M."/>
            <person name="Gansberger K."/>
            <person name="Moffat K."/>
            <person name="Hill J."/>
            <person name="Bera J."/>
            <person name="Fadrosh D."/>
            <person name="Jin S."/>
            <person name="Johri S."/>
            <person name="Kim M."/>
            <person name="Overton L."/>
            <person name="Reardon M."/>
            <person name="Tsitrin T."/>
            <person name="Vuong H."/>
            <person name="Weaver B."/>
            <person name="Ciecko A."/>
            <person name="Tallon L."/>
            <person name="Jackson J."/>
            <person name="Pai G."/>
            <person name="Aken S.V."/>
            <person name="Utterback T."/>
            <person name="Reidmuller S."/>
            <person name="Feldblyum T."/>
            <person name="Hsiao J."/>
            <person name="Zismann V."/>
            <person name="Iobst S."/>
            <person name="de Vazeille A.R."/>
            <person name="Buell C.R."/>
            <person name="Ying K."/>
            <person name="Li Y."/>
            <person name="Lu T."/>
            <person name="Huang Y."/>
            <person name="Zhao Q."/>
            <person name="Feng Q."/>
            <person name="Zhang L."/>
            <person name="Zhu J."/>
            <person name="Weng Q."/>
            <person name="Mu J."/>
            <person name="Lu Y."/>
            <person name="Fan D."/>
            <person name="Liu Y."/>
            <person name="Guan J."/>
            <person name="Zhang Y."/>
            <person name="Yu S."/>
            <person name="Liu X."/>
            <person name="Zhang Y."/>
            <person name="Hong G."/>
            <person name="Han B."/>
            <person name="Choisne N."/>
            <person name="Demange N."/>
            <person name="Orjeda G."/>
            <person name="Samain S."/>
            <person name="Cattolico L."/>
            <person name="Pelletier E."/>
            <person name="Couloux A."/>
            <person name="Segurens B."/>
            <person name="Wincker P."/>
            <person name="D'Hont A."/>
            <person name="Scarpelli C."/>
            <person name="Weissenbach J."/>
            <person name="Salanoubat M."/>
            <person name="Quetier F."/>
            <person name="Yu Y."/>
            <person name="Kim H.R."/>
            <person name="Rambo T."/>
            <person name="Currie J."/>
            <person name="Collura K."/>
            <person name="Luo M."/>
            <person name="Yang T."/>
            <person name="Ammiraju J.S.S."/>
            <person name="Engler F."/>
            <person name="Soderlund C."/>
            <person name="Wing R.A."/>
            <person name="Palmer L.E."/>
            <person name="de la Bastide M."/>
            <person name="Spiegel L."/>
            <person name="Nascimento L."/>
            <person name="Zutavern T."/>
            <person name="O'Shaughnessy A."/>
            <person name="Dike S."/>
            <person name="Dedhia N."/>
            <person name="Preston R."/>
            <person name="Balija V."/>
            <person name="McCombie W.R."/>
            <person name="Chow T."/>
            <person name="Chen H."/>
            <person name="Chung M."/>
            <person name="Chen C."/>
            <person name="Shaw J."/>
            <person name="Wu H."/>
            <person name="Hsiao K."/>
            <person name="Chao Y."/>
            <person name="Chu M."/>
            <person name="Cheng C."/>
            <person name="Hour A."/>
            <person name="Lee P."/>
            <person name="Lin S."/>
            <person name="Lin Y."/>
            <person name="Liou J."/>
            <person name="Liu S."/>
            <person name="Hsing Y."/>
            <person name="Raghuvanshi S."/>
            <person name="Mohanty A."/>
            <person name="Bharti A.K."/>
            <person name="Gaur A."/>
            <person name="Gupta V."/>
            <person name="Kumar D."/>
            <person name="Ravi V."/>
            <person name="Vij S."/>
            <person name="Kapur A."/>
            <person name="Khurana P."/>
            <person name="Khurana P."/>
            <person name="Khurana J.P."/>
            <person name="Tyagi A.K."/>
            <person name="Gaikwad K."/>
            <person name="Singh A."/>
            <person name="Dalal V."/>
            <person name="Srivastava S."/>
            <person name="Dixit A."/>
            <person name="Pal A.K."/>
            <person name="Ghazi I.A."/>
            <person name="Yadav M."/>
            <person name="Pandit A."/>
            <person name="Bhargava A."/>
            <person name="Sureshbabu K."/>
            <person name="Batra K."/>
            <person name="Sharma T.R."/>
            <person name="Mohapatra T."/>
            <person name="Singh N.K."/>
            <person name="Messing J."/>
            <person name="Nelson A.B."/>
            <person name="Fuks G."/>
            <person name="Kavchok S."/>
            <person name="Keizer G."/>
            <person name="Linton E."/>
            <person name="Llaca V."/>
            <person name="Song R."/>
            <person name="Tanyolac B."/>
            <person name="Young S."/>
            <person name="Ho-Il K."/>
            <person name="Hahn J.H."/>
            <person name="Sangsakoo G."/>
            <person name="Vanavichit A."/>
            <person name="de Mattos Luiz.A.T."/>
            <person name="Zimmer P.D."/>
            <person name="Malone G."/>
            <person name="Dellagostin O."/>
            <person name="de Oliveira A.C."/>
            <person name="Bevan M."/>
            <person name="Bancroft I."/>
            <person name="Minx P."/>
            <person name="Cordum H."/>
            <person name="Wilson R."/>
            <person name="Cheng Z."/>
            <person name="Jin W."/>
            <person name="Jiang J."/>
            <person name="Leong S.A."/>
            <person name="Iwama H."/>
            <person name="Gojobori T."/>
            <person name="Itoh T."/>
            <person name="Niimura Y."/>
            <person name="Fujii Y."/>
            <person name="Habara T."/>
            <person name="Sakai H."/>
            <person name="Sato Y."/>
            <person name="Wilson G."/>
            <person name="Kumar K."/>
            <person name="McCouch S."/>
            <person name="Juretic N."/>
            <person name="Hoen D."/>
            <person name="Wright S."/>
            <person name="Bruskiewich R."/>
            <person name="Bureau T."/>
            <person name="Miyao A."/>
            <person name="Hirochika H."/>
            <person name="Nishikawa T."/>
            <person name="Kadowaki K."/>
            <person name="Sugiura M."/>
            <person name="Burr B."/>
            <person name="Sasaki T."/>
        </authorList>
    </citation>
    <scope>NUCLEOTIDE SEQUENCE [LARGE SCALE GENOMIC DNA]</scope>
    <source>
        <strain evidence="3">cv. Nipponbare</strain>
    </source>
</reference>
<dbReference type="PaxDb" id="39947-A0A0P0V181"/>
<sequence>MGEREVRCLLPKTFGFKSNGNECGQMPARACGWLGYRPCPLTTNQTNLVCELVVPVMGREKSVFAFKIPLFRSNDSGEVAVEVLRPPTTGSTTTTSSRKRENDDEGTVKRLR</sequence>
<accession>A0A0P0V181</accession>